<feature type="domain" description="IBR" evidence="5">
    <location>
        <begin position="118"/>
        <end position="162"/>
    </location>
</feature>
<evidence type="ECO:0000313" key="7">
    <source>
        <dbReference type="Proteomes" id="UP001446871"/>
    </source>
</evidence>
<evidence type="ECO:0000259" key="5">
    <source>
        <dbReference type="Pfam" id="PF01485"/>
    </source>
</evidence>
<evidence type="ECO:0000256" key="1">
    <source>
        <dbReference type="ARBA" id="ARBA00022723"/>
    </source>
</evidence>
<evidence type="ECO:0000313" key="6">
    <source>
        <dbReference type="EMBL" id="KAK8078008.1"/>
    </source>
</evidence>
<proteinExistence type="predicted"/>
<keyword evidence="3" id="KW-0833">Ubl conjugation pathway</keyword>
<dbReference type="Gene3D" id="1.20.120.1750">
    <property type="match status" value="1"/>
</dbReference>
<keyword evidence="7" id="KW-1185">Reference proteome</keyword>
<dbReference type="InterPro" id="IPR002867">
    <property type="entry name" value="IBR_dom"/>
</dbReference>
<protein>
    <recommendedName>
        <fullName evidence="5">IBR domain-containing protein</fullName>
    </recommendedName>
</protein>
<dbReference type="SUPFAM" id="SSF57850">
    <property type="entry name" value="RING/U-box"/>
    <property type="match status" value="1"/>
</dbReference>
<dbReference type="EMBL" id="JAQQWM010000002">
    <property type="protein sequence ID" value="KAK8078008.1"/>
    <property type="molecule type" value="Genomic_DNA"/>
</dbReference>
<gene>
    <name evidence="6" type="ORF">PG996_004178</name>
</gene>
<dbReference type="CDD" id="cd22584">
    <property type="entry name" value="Rcat_RBR_unk"/>
    <property type="match status" value="1"/>
</dbReference>
<accession>A0ABR1W3G9</accession>
<comment type="caution">
    <text evidence="6">The sequence shown here is derived from an EMBL/GenBank/DDBJ whole genome shotgun (WGS) entry which is preliminary data.</text>
</comment>
<evidence type="ECO:0000256" key="3">
    <source>
        <dbReference type="ARBA" id="ARBA00022786"/>
    </source>
</evidence>
<evidence type="ECO:0000256" key="2">
    <source>
        <dbReference type="ARBA" id="ARBA00022771"/>
    </source>
</evidence>
<name>A0ABR1W3G9_9PEZI</name>
<keyword evidence="2" id="KW-0863">Zinc-finger</keyword>
<keyword evidence="1" id="KW-0479">Metal-binding</keyword>
<sequence length="196" mass="20954">MPAWSNGERNWTTSIRGGSFPAECCGLPIDTKRLIIQALFGSELIQRHQERAQEEAAAEAAVEVATVPTAEGTQEEAAAQALAGSGLIQGHQERAQEEAAAAQASRSARDNAEAIALRAFARQQGWAECGRCGRIIDRIEGCNHITCPCSYEFCYACGSEWRVCPCRQWAFGAVGGFSLFAPAARVVPVASVAPLQ</sequence>
<keyword evidence="4" id="KW-0862">Zinc</keyword>
<dbReference type="Proteomes" id="UP001446871">
    <property type="component" value="Unassembled WGS sequence"/>
</dbReference>
<reference evidence="6 7" key="1">
    <citation type="submission" date="2023-01" db="EMBL/GenBank/DDBJ databases">
        <title>Analysis of 21 Apiospora genomes using comparative genomics revels a genus with tremendous synthesis potential of carbohydrate active enzymes and secondary metabolites.</title>
        <authorList>
            <person name="Sorensen T."/>
        </authorList>
    </citation>
    <scope>NUCLEOTIDE SEQUENCE [LARGE SCALE GENOMIC DNA]</scope>
    <source>
        <strain evidence="6 7">CBS 83171</strain>
    </source>
</reference>
<evidence type="ECO:0000256" key="4">
    <source>
        <dbReference type="ARBA" id="ARBA00022833"/>
    </source>
</evidence>
<organism evidence="6 7">
    <name type="scientific">Apiospora saccharicola</name>
    <dbReference type="NCBI Taxonomy" id="335842"/>
    <lineage>
        <taxon>Eukaryota</taxon>
        <taxon>Fungi</taxon>
        <taxon>Dikarya</taxon>
        <taxon>Ascomycota</taxon>
        <taxon>Pezizomycotina</taxon>
        <taxon>Sordariomycetes</taxon>
        <taxon>Xylariomycetidae</taxon>
        <taxon>Amphisphaeriales</taxon>
        <taxon>Apiosporaceae</taxon>
        <taxon>Apiospora</taxon>
    </lineage>
</organism>
<dbReference type="Pfam" id="PF01485">
    <property type="entry name" value="IBR"/>
    <property type="match status" value="1"/>
</dbReference>